<protein>
    <recommendedName>
        <fullName evidence="3">Phage protein</fullName>
    </recommendedName>
</protein>
<name>A0A9X6B919_BACCE</name>
<dbReference type="EMBL" id="MUAU01000037">
    <property type="protein sequence ID" value="OOR74471.1"/>
    <property type="molecule type" value="Genomic_DNA"/>
</dbReference>
<sequence length="209" mass="24382">MTKKGMAESIVTDLEMLAIIQQLEWTTTGQLAAYMGAYSRRSILRKLEHLRPYLHNIQEPSRHIFGLNRKGGALLGTSHVTMLSGLQDIYDVLYRNEIWAWCGYPAWQWQEELLSSSKRDPLVPAAYWYDRKKLYIVEIDTGENLHYTLCNMRRYEGLVKHAEKRGKPVPQVYYFTSDRQRLLWMEEAMGGHKPWIQCVQTLKKGGMLA</sequence>
<reference evidence="1 2" key="1">
    <citation type="submission" date="2017-01" db="EMBL/GenBank/DDBJ databases">
        <title>Bacillus cereus isolates.</title>
        <authorList>
            <person name="Beno S.M."/>
        </authorList>
    </citation>
    <scope>NUCLEOTIDE SEQUENCE [LARGE SCALE GENOMIC DNA]</scope>
    <source>
        <strain evidence="1 2">FSL K6-1030</strain>
    </source>
</reference>
<gene>
    <name evidence="1" type="ORF">BLX06_13650</name>
</gene>
<proteinExistence type="predicted"/>
<comment type="caution">
    <text evidence="1">The sequence shown here is derived from an EMBL/GenBank/DDBJ whole genome shotgun (WGS) entry which is preliminary data.</text>
</comment>
<dbReference type="RefSeq" id="WP_078186709.1">
    <property type="nucleotide sequence ID" value="NZ_MUAU01000037.1"/>
</dbReference>
<accession>A0A9X6B919</accession>
<evidence type="ECO:0000313" key="1">
    <source>
        <dbReference type="EMBL" id="OOR74471.1"/>
    </source>
</evidence>
<dbReference type="Proteomes" id="UP000190641">
    <property type="component" value="Unassembled WGS sequence"/>
</dbReference>
<evidence type="ECO:0008006" key="3">
    <source>
        <dbReference type="Google" id="ProtNLM"/>
    </source>
</evidence>
<organism evidence="1 2">
    <name type="scientific">Bacillus cereus</name>
    <dbReference type="NCBI Taxonomy" id="1396"/>
    <lineage>
        <taxon>Bacteria</taxon>
        <taxon>Bacillati</taxon>
        <taxon>Bacillota</taxon>
        <taxon>Bacilli</taxon>
        <taxon>Bacillales</taxon>
        <taxon>Bacillaceae</taxon>
        <taxon>Bacillus</taxon>
        <taxon>Bacillus cereus group</taxon>
    </lineage>
</organism>
<dbReference type="AlphaFoldDB" id="A0A9X6B919"/>
<evidence type="ECO:0000313" key="2">
    <source>
        <dbReference type="Proteomes" id="UP000190641"/>
    </source>
</evidence>